<dbReference type="RefSeq" id="WP_190549947.1">
    <property type="nucleotide sequence ID" value="NZ_CAWPNO010000107.1"/>
</dbReference>
<organism evidence="2 3">
    <name type="scientific">Calothrix parietina FACHB-288</name>
    <dbReference type="NCBI Taxonomy" id="2692896"/>
    <lineage>
        <taxon>Bacteria</taxon>
        <taxon>Bacillati</taxon>
        <taxon>Cyanobacteriota</taxon>
        <taxon>Cyanophyceae</taxon>
        <taxon>Nostocales</taxon>
        <taxon>Calotrichaceae</taxon>
        <taxon>Calothrix</taxon>
    </lineage>
</organism>
<sequence length="201" mass="22734">MNQKLLFILTCSFILLPNIQLSVFAQVNKGNNNLPIVSQSLSQNNIKFKICSESETWVRPTAAEQKNHLASFNGRYSPEEIAALGGDYWKYKIFAFSSFPGGSGTFDIGHLSGLWKSQDTKKPANCDDYVSQLDAAKSGAALILNYKIVGIKWINNRYIVQVKSIKRCWQQVQFYRRDNSSSLPLIVVDEKGRKVPVLFYK</sequence>
<evidence type="ECO:0000313" key="3">
    <source>
        <dbReference type="Proteomes" id="UP000658514"/>
    </source>
</evidence>
<dbReference type="EMBL" id="JACJQH010000070">
    <property type="protein sequence ID" value="MBD2199901.1"/>
    <property type="molecule type" value="Genomic_DNA"/>
</dbReference>
<evidence type="ECO:0008006" key="4">
    <source>
        <dbReference type="Google" id="ProtNLM"/>
    </source>
</evidence>
<reference evidence="2 3" key="1">
    <citation type="journal article" date="2020" name="ISME J.">
        <title>Comparative genomics reveals insights into cyanobacterial evolution and habitat adaptation.</title>
        <authorList>
            <person name="Chen M.Y."/>
            <person name="Teng W.K."/>
            <person name="Zhao L."/>
            <person name="Hu C.X."/>
            <person name="Zhou Y.K."/>
            <person name="Han B.P."/>
            <person name="Song L.R."/>
            <person name="Shu W.S."/>
        </authorList>
    </citation>
    <scope>NUCLEOTIDE SEQUENCE [LARGE SCALE GENOMIC DNA]</scope>
    <source>
        <strain evidence="2 3">FACHB-288</strain>
    </source>
</reference>
<gene>
    <name evidence="2" type="ORF">H6G24_31255</name>
</gene>
<accession>A0ABR8AMK5</accession>
<keyword evidence="1" id="KW-0732">Signal</keyword>
<evidence type="ECO:0000256" key="1">
    <source>
        <dbReference type="SAM" id="SignalP"/>
    </source>
</evidence>
<proteinExistence type="predicted"/>
<protein>
    <recommendedName>
        <fullName evidence="4">DNA/RNA non-specific endonuclease</fullName>
    </recommendedName>
</protein>
<evidence type="ECO:0000313" key="2">
    <source>
        <dbReference type="EMBL" id="MBD2199901.1"/>
    </source>
</evidence>
<feature type="chain" id="PRO_5045085934" description="DNA/RNA non-specific endonuclease" evidence="1">
    <location>
        <begin position="26"/>
        <end position="201"/>
    </location>
</feature>
<dbReference type="Proteomes" id="UP000658514">
    <property type="component" value="Unassembled WGS sequence"/>
</dbReference>
<keyword evidence="3" id="KW-1185">Reference proteome</keyword>
<comment type="caution">
    <text evidence="2">The sequence shown here is derived from an EMBL/GenBank/DDBJ whole genome shotgun (WGS) entry which is preliminary data.</text>
</comment>
<name>A0ABR8AMK5_9CYAN</name>
<feature type="signal peptide" evidence="1">
    <location>
        <begin position="1"/>
        <end position="25"/>
    </location>
</feature>